<evidence type="ECO:0000313" key="8">
    <source>
        <dbReference type="Proteomes" id="UP000181790"/>
    </source>
</evidence>
<dbReference type="InterPro" id="IPR007627">
    <property type="entry name" value="RNA_pol_sigma70_r2"/>
</dbReference>
<dbReference type="Pfam" id="PF04542">
    <property type="entry name" value="Sigma70_r2"/>
    <property type="match status" value="1"/>
</dbReference>
<dbReference type="PANTHER" id="PTHR43133">
    <property type="entry name" value="RNA POLYMERASE ECF-TYPE SIGMA FACTO"/>
    <property type="match status" value="1"/>
</dbReference>
<comment type="caution">
    <text evidence="7">The sequence shown here is derived from an EMBL/GenBank/DDBJ whole genome shotgun (WGS) entry which is preliminary data.</text>
</comment>
<dbReference type="Gene3D" id="1.10.10.10">
    <property type="entry name" value="Winged helix-like DNA-binding domain superfamily/Winged helix DNA-binding domain"/>
    <property type="match status" value="1"/>
</dbReference>
<evidence type="ECO:0000259" key="5">
    <source>
        <dbReference type="Pfam" id="PF04542"/>
    </source>
</evidence>
<dbReference type="NCBIfam" id="TIGR02937">
    <property type="entry name" value="sigma70-ECF"/>
    <property type="match status" value="1"/>
</dbReference>
<keyword evidence="8" id="KW-1185">Reference proteome</keyword>
<dbReference type="InterPro" id="IPR013249">
    <property type="entry name" value="RNA_pol_sigma70_r4_t2"/>
</dbReference>
<evidence type="ECO:0000256" key="3">
    <source>
        <dbReference type="ARBA" id="ARBA00023082"/>
    </source>
</evidence>
<comment type="similarity">
    <text evidence="1">Belongs to the sigma-70 factor family. ECF subfamily.</text>
</comment>
<evidence type="ECO:0000256" key="2">
    <source>
        <dbReference type="ARBA" id="ARBA00023015"/>
    </source>
</evidence>
<dbReference type="GO" id="GO:0003677">
    <property type="term" value="F:DNA binding"/>
    <property type="evidence" value="ECO:0007669"/>
    <property type="project" value="InterPro"/>
</dbReference>
<reference evidence="7 8" key="1">
    <citation type="submission" date="2016-10" db="EMBL/GenBank/DDBJ databases">
        <title>Arsenicibacter rosenii gen. nov., sp. nov., an efficient arsenic-methylating bacterium isolated from an arsenic-contaminated paddy soil.</title>
        <authorList>
            <person name="Huang K."/>
        </authorList>
    </citation>
    <scope>NUCLEOTIDE SEQUENCE [LARGE SCALE GENOMIC DNA]</scope>
    <source>
        <strain evidence="7 8">SM-1</strain>
    </source>
</reference>
<feature type="domain" description="RNA polymerase sigma-70 region 2" evidence="5">
    <location>
        <begin position="30"/>
        <end position="93"/>
    </location>
</feature>
<dbReference type="InterPro" id="IPR039425">
    <property type="entry name" value="RNA_pol_sigma-70-like"/>
</dbReference>
<dbReference type="RefSeq" id="WP_071503737.1">
    <property type="nucleotide sequence ID" value="NZ_MORL01000006.1"/>
</dbReference>
<dbReference type="CDD" id="cd06171">
    <property type="entry name" value="Sigma70_r4"/>
    <property type="match status" value="1"/>
</dbReference>
<sequence>MVTLDNSFSDTDHEHWDGIRSGEKSALEALASRYYRPLFHYSTKFTANHAHIEDCLQDLFLSIWEKQQTLPLVHSVKAYLFTAIRHNILHRTQRDSLFRPLNDTDEAEALDISPERLLLSREDDLIQQQQLKKSIEQLPQRQREAIYLRYFEELSYEEIAQVMGLNRQVVANYLQHALQTLRKHYQKFVFTGLLALLAWFWLG</sequence>
<proteinExistence type="inferred from homology"/>
<evidence type="ECO:0000313" key="7">
    <source>
        <dbReference type="EMBL" id="OIN58630.1"/>
    </source>
</evidence>
<organism evidence="7 8">
    <name type="scientific">Arsenicibacter rosenii</name>
    <dbReference type="NCBI Taxonomy" id="1750698"/>
    <lineage>
        <taxon>Bacteria</taxon>
        <taxon>Pseudomonadati</taxon>
        <taxon>Bacteroidota</taxon>
        <taxon>Cytophagia</taxon>
        <taxon>Cytophagales</taxon>
        <taxon>Spirosomataceae</taxon>
        <taxon>Arsenicibacter</taxon>
    </lineage>
</organism>
<dbReference type="Pfam" id="PF08281">
    <property type="entry name" value="Sigma70_r4_2"/>
    <property type="match status" value="1"/>
</dbReference>
<dbReference type="Gene3D" id="1.10.1740.10">
    <property type="match status" value="1"/>
</dbReference>
<evidence type="ECO:0000256" key="1">
    <source>
        <dbReference type="ARBA" id="ARBA00010641"/>
    </source>
</evidence>
<dbReference type="SUPFAM" id="SSF88659">
    <property type="entry name" value="Sigma3 and sigma4 domains of RNA polymerase sigma factors"/>
    <property type="match status" value="1"/>
</dbReference>
<dbReference type="InterPro" id="IPR014284">
    <property type="entry name" value="RNA_pol_sigma-70_dom"/>
</dbReference>
<evidence type="ECO:0008006" key="9">
    <source>
        <dbReference type="Google" id="ProtNLM"/>
    </source>
</evidence>
<dbReference type="Proteomes" id="UP000181790">
    <property type="component" value="Unassembled WGS sequence"/>
</dbReference>
<protein>
    <recommendedName>
        <fullName evidence="9">RNA polymerase subunit sigma-24</fullName>
    </recommendedName>
</protein>
<keyword evidence="2" id="KW-0805">Transcription regulation</keyword>
<dbReference type="SUPFAM" id="SSF88946">
    <property type="entry name" value="Sigma2 domain of RNA polymerase sigma factors"/>
    <property type="match status" value="1"/>
</dbReference>
<feature type="domain" description="RNA polymerase sigma factor 70 region 4 type 2" evidence="6">
    <location>
        <begin position="129"/>
        <end position="181"/>
    </location>
</feature>
<dbReference type="InterPro" id="IPR013324">
    <property type="entry name" value="RNA_pol_sigma_r3/r4-like"/>
</dbReference>
<dbReference type="AlphaFoldDB" id="A0A1S2VJR7"/>
<dbReference type="GO" id="GO:0016987">
    <property type="term" value="F:sigma factor activity"/>
    <property type="evidence" value="ECO:0007669"/>
    <property type="project" value="UniProtKB-KW"/>
</dbReference>
<name>A0A1S2VJR7_9BACT</name>
<accession>A0A1S2VJR7</accession>
<dbReference type="GO" id="GO:0006352">
    <property type="term" value="P:DNA-templated transcription initiation"/>
    <property type="evidence" value="ECO:0007669"/>
    <property type="project" value="InterPro"/>
</dbReference>
<dbReference type="OrthoDB" id="9150024at2"/>
<keyword evidence="4" id="KW-0804">Transcription</keyword>
<dbReference type="EMBL" id="MORL01000006">
    <property type="protein sequence ID" value="OIN58630.1"/>
    <property type="molecule type" value="Genomic_DNA"/>
</dbReference>
<dbReference type="InterPro" id="IPR036388">
    <property type="entry name" value="WH-like_DNA-bd_sf"/>
</dbReference>
<evidence type="ECO:0000256" key="4">
    <source>
        <dbReference type="ARBA" id="ARBA00023163"/>
    </source>
</evidence>
<dbReference type="PANTHER" id="PTHR43133:SF46">
    <property type="entry name" value="RNA POLYMERASE SIGMA-70 FACTOR ECF SUBFAMILY"/>
    <property type="match status" value="1"/>
</dbReference>
<dbReference type="InterPro" id="IPR013325">
    <property type="entry name" value="RNA_pol_sigma_r2"/>
</dbReference>
<gene>
    <name evidence="7" type="ORF">BLX24_13765</name>
</gene>
<keyword evidence="3" id="KW-0731">Sigma factor</keyword>
<evidence type="ECO:0000259" key="6">
    <source>
        <dbReference type="Pfam" id="PF08281"/>
    </source>
</evidence>